<gene>
    <name evidence="12" type="ORF">MNBD_GAMMA12-2157</name>
</gene>
<feature type="region of interest" description="Disordered" evidence="10">
    <location>
        <begin position="82"/>
        <end position="126"/>
    </location>
</feature>
<dbReference type="GO" id="GO:0043952">
    <property type="term" value="P:protein transport by the Sec complex"/>
    <property type="evidence" value="ECO:0007669"/>
    <property type="project" value="TreeGrafter"/>
</dbReference>
<evidence type="ECO:0000256" key="11">
    <source>
        <dbReference type="SAM" id="Phobius"/>
    </source>
</evidence>
<dbReference type="EMBL" id="UOFL01000252">
    <property type="protein sequence ID" value="VAW82724.1"/>
    <property type="molecule type" value="Genomic_DNA"/>
</dbReference>
<keyword evidence="9 11" id="KW-0472">Membrane</keyword>
<reference evidence="12" key="1">
    <citation type="submission" date="2018-06" db="EMBL/GenBank/DDBJ databases">
        <authorList>
            <person name="Zhirakovskaya E."/>
        </authorList>
    </citation>
    <scope>NUCLEOTIDE SEQUENCE</scope>
</reference>
<proteinExistence type="inferred from homology"/>
<evidence type="ECO:0000256" key="1">
    <source>
        <dbReference type="ARBA" id="ARBA00004651"/>
    </source>
</evidence>
<evidence type="ECO:0000256" key="4">
    <source>
        <dbReference type="ARBA" id="ARBA00022475"/>
    </source>
</evidence>
<feature type="transmembrane region" description="Helical" evidence="11">
    <location>
        <begin position="50"/>
        <end position="71"/>
    </location>
</feature>
<evidence type="ECO:0000256" key="3">
    <source>
        <dbReference type="ARBA" id="ARBA00022448"/>
    </source>
</evidence>
<protein>
    <submittedName>
        <fullName evidence="12">Protein translocase membrane subunit SecG</fullName>
    </submittedName>
</protein>
<dbReference type="AlphaFoldDB" id="A0A3B0ZMX7"/>
<evidence type="ECO:0000313" key="12">
    <source>
        <dbReference type="EMBL" id="VAW82724.1"/>
    </source>
</evidence>
<evidence type="ECO:0000256" key="10">
    <source>
        <dbReference type="SAM" id="MobiDB-lite"/>
    </source>
</evidence>
<feature type="compositionally biased region" description="Basic and acidic residues" evidence="10">
    <location>
        <begin position="95"/>
        <end position="126"/>
    </location>
</feature>
<keyword evidence="8" id="KW-0811">Translocation</keyword>
<evidence type="ECO:0000256" key="8">
    <source>
        <dbReference type="ARBA" id="ARBA00023010"/>
    </source>
</evidence>
<accession>A0A3B0ZMX7</accession>
<dbReference type="GO" id="GO:0065002">
    <property type="term" value="P:intracellular protein transmembrane transport"/>
    <property type="evidence" value="ECO:0007669"/>
    <property type="project" value="TreeGrafter"/>
</dbReference>
<keyword evidence="4" id="KW-1003">Cell membrane</keyword>
<dbReference type="GO" id="GO:0009306">
    <property type="term" value="P:protein secretion"/>
    <property type="evidence" value="ECO:0007669"/>
    <property type="project" value="InterPro"/>
</dbReference>
<dbReference type="GO" id="GO:0015450">
    <property type="term" value="F:protein-transporting ATPase activity"/>
    <property type="evidence" value="ECO:0007669"/>
    <property type="project" value="InterPro"/>
</dbReference>
<evidence type="ECO:0000256" key="2">
    <source>
        <dbReference type="ARBA" id="ARBA00008445"/>
    </source>
</evidence>
<name>A0A3B0ZMX7_9ZZZZ</name>
<sequence>MNFILFLHVLVSIALIGLILIQHGKGADAGAAFGSGSSSTVFGARGAASFLSRATSILATLFFALSLILYISASRDAKTVKGAKEAVRGQSTKPVSDKRPDLKRPDAKPTKAEATSKPETKDKPKP</sequence>
<keyword evidence="5 11" id="KW-0812">Transmembrane</keyword>
<keyword evidence="6" id="KW-0653">Protein transport</keyword>
<dbReference type="PANTHER" id="PTHR34182:SF1">
    <property type="entry name" value="PROTEIN-EXPORT MEMBRANE PROTEIN SECG"/>
    <property type="match status" value="1"/>
</dbReference>
<comment type="similarity">
    <text evidence="2">Belongs to the SecG family.</text>
</comment>
<dbReference type="NCBIfam" id="TIGR00810">
    <property type="entry name" value="secG"/>
    <property type="match status" value="1"/>
</dbReference>
<keyword evidence="7 11" id="KW-1133">Transmembrane helix</keyword>
<evidence type="ECO:0000256" key="7">
    <source>
        <dbReference type="ARBA" id="ARBA00022989"/>
    </source>
</evidence>
<dbReference type="GO" id="GO:0005886">
    <property type="term" value="C:plasma membrane"/>
    <property type="evidence" value="ECO:0007669"/>
    <property type="project" value="UniProtKB-SubCell"/>
</dbReference>
<organism evidence="12">
    <name type="scientific">hydrothermal vent metagenome</name>
    <dbReference type="NCBI Taxonomy" id="652676"/>
    <lineage>
        <taxon>unclassified sequences</taxon>
        <taxon>metagenomes</taxon>
        <taxon>ecological metagenomes</taxon>
    </lineage>
</organism>
<comment type="subcellular location">
    <subcellularLocation>
        <location evidence="1">Cell membrane</location>
        <topology evidence="1">Multi-pass membrane protein</topology>
    </subcellularLocation>
</comment>
<dbReference type="Pfam" id="PF03840">
    <property type="entry name" value="SecG"/>
    <property type="match status" value="1"/>
</dbReference>
<dbReference type="PANTHER" id="PTHR34182">
    <property type="entry name" value="PROTEIN-EXPORT MEMBRANE PROTEIN SECG"/>
    <property type="match status" value="1"/>
</dbReference>
<evidence type="ECO:0000256" key="9">
    <source>
        <dbReference type="ARBA" id="ARBA00023136"/>
    </source>
</evidence>
<evidence type="ECO:0000256" key="5">
    <source>
        <dbReference type="ARBA" id="ARBA00022692"/>
    </source>
</evidence>
<dbReference type="PRINTS" id="PR01651">
    <property type="entry name" value="SECGEXPORT"/>
</dbReference>
<keyword evidence="3" id="KW-0813">Transport</keyword>
<dbReference type="InterPro" id="IPR004692">
    <property type="entry name" value="SecG"/>
</dbReference>
<evidence type="ECO:0000256" key="6">
    <source>
        <dbReference type="ARBA" id="ARBA00022927"/>
    </source>
</evidence>